<dbReference type="PANTHER" id="PTHR13412">
    <property type="entry name" value="T-CELL IMMUNOMODULATORY PROTEIN HOMOLOG"/>
    <property type="match status" value="1"/>
</dbReference>
<evidence type="ECO:0008006" key="4">
    <source>
        <dbReference type="Google" id="ProtNLM"/>
    </source>
</evidence>
<dbReference type="AlphaFoldDB" id="A0A433SZE2"/>
<sequence length="263" mass="28949">MLLIQLTILPFMVASVVECSLSDVTPAVFGRENGLIAAFGDINADKATDIFVLSEEGKSLSILQADIDISRDETSFSNKPFILGSDEDRPIVAVVPGDFNVDSQMDVLVMRKADDDKMSTRVNIEIYVGSQDAETNSPYLKINETFRDQPAVIDGNGDMSPDLFGETIGGKRGLWIFKDNDSYSVEFYENPPDYQLPPLKVPQSSAFLDLNGDLTSDLCAVSEISGETNFEFWLNKEGVLTYTYSIKAPPQLKVVGQPVFADF</sequence>
<feature type="non-terminal residue" evidence="2">
    <location>
        <position position="263"/>
    </location>
</feature>
<dbReference type="STRING" id="188477.A0A433SZE2"/>
<dbReference type="OrthoDB" id="10250728at2759"/>
<evidence type="ECO:0000313" key="3">
    <source>
        <dbReference type="Proteomes" id="UP000271974"/>
    </source>
</evidence>
<reference evidence="2 3" key="1">
    <citation type="submission" date="2019-01" db="EMBL/GenBank/DDBJ databases">
        <title>A draft genome assembly of the solar-powered sea slug Elysia chlorotica.</title>
        <authorList>
            <person name="Cai H."/>
            <person name="Li Q."/>
            <person name="Fang X."/>
            <person name="Li J."/>
            <person name="Curtis N.E."/>
            <person name="Altenburger A."/>
            <person name="Shibata T."/>
            <person name="Feng M."/>
            <person name="Maeda T."/>
            <person name="Schwartz J.A."/>
            <person name="Shigenobu S."/>
            <person name="Lundholm N."/>
            <person name="Nishiyama T."/>
            <person name="Yang H."/>
            <person name="Hasebe M."/>
            <person name="Li S."/>
            <person name="Pierce S.K."/>
            <person name="Wang J."/>
        </authorList>
    </citation>
    <scope>NUCLEOTIDE SEQUENCE [LARGE SCALE GENOMIC DNA]</scope>
    <source>
        <strain evidence="2">EC2010</strain>
        <tissue evidence="2">Whole organism of an adult</tissue>
    </source>
</reference>
<dbReference type="InterPro" id="IPR028994">
    <property type="entry name" value="Integrin_alpha_N"/>
</dbReference>
<accession>A0A433SZE2</accession>
<keyword evidence="3" id="KW-1185">Reference proteome</keyword>
<gene>
    <name evidence="2" type="ORF">EGW08_017580</name>
</gene>
<comment type="caution">
    <text evidence="2">The sequence shown here is derived from an EMBL/GenBank/DDBJ whole genome shotgun (WGS) entry which is preliminary data.</text>
</comment>
<feature type="signal peptide" evidence="1">
    <location>
        <begin position="1"/>
        <end position="19"/>
    </location>
</feature>
<dbReference type="EMBL" id="RQTK01000810">
    <property type="protein sequence ID" value="RUS74674.1"/>
    <property type="molecule type" value="Genomic_DNA"/>
</dbReference>
<dbReference type="GO" id="GO:0005886">
    <property type="term" value="C:plasma membrane"/>
    <property type="evidence" value="ECO:0007669"/>
    <property type="project" value="TreeGrafter"/>
</dbReference>
<dbReference type="PANTHER" id="PTHR13412:SF0">
    <property type="entry name" value="T-CELL IMMUNOMODULATORY PROTEIN"/>
    <property type="match status" value="1"/>
</dbReference>
<feature type="chain" id="PRO_5019133679" description="VCBS repeat-containing protein" evidence="1">
    <location>
        <begin position="20"/>
        <end position="263"/>
    </location>
</feature>
<dbReference type="SUPFAM" id="SSF69318">
    <property type="entry name" value="Integrin alpha N-terminal domain"/>
    <property type="match status" value="1"/>
</dbReference>
<protein>
    <recommendedName>
        <fullName evidence="4">VCBS repeat-containing protein</fullName>
    </recommendedName>
</protein>
<evidence type="ECO:0000313" key="2">
    <source>
        <dbReference type="EMBL" id="RUS74674.1"/>
    </source>
</evidence>
<dbReference type="Proteomes" id="UP000271974">
    <property type="component" value="Unassembled WGS sequence"/>
</dbReference>
<name>A0A433SZE2_ELYCH</name>
<dbReference type="Gene3D" id="2.130.10.130">
    <property type="entry name" value="Integrin alpha, N-terminal"/>
    <property type="match status" value="1"/>
</dbReference>
<dbReference type="InterPro" id="IPR024881">
    <property type="entry name" value="Tip"/>
</dbReference>
<evidence type="ECO:0000256" key="1">
    <source>
        <dbReference type="SAM" id="SignalP"/>
    </source>
</evidence>
<organism evidence="2 3">
    <name type="scientific">Elysia chlorotica</name>
    <name type="common">Eastern emerald elysia</name>
    <name type="synonym">Sea slug</name>
    <dbReference type="NCBI Taxonomy" id="188477"/>
    <lineage>
        <taxon>Eukaryota</taxon>
        <taxon>Metazoa</taxon>
        <taxon>Spiralia</taxon>
        <taxon>Lophotrochozoa</taxon>
        <taxon>Mollusca</taxon>
        <taxon>Gastropoda</taxon>
        <taxon>Heterobranchia</taxon>
        <taxon>Euthyneura</taxon>
        <taxon>Panpulmonata</taxon>
        <taxon>Sacoglossa</taxon>
        <taxon>Placobranchoidea</taxon>
        <taxon>Plakobranchidae</taxon>
        <taxon>Elysia</taxon>
    </lineage>
</organism>
<proteinExistence type="predicted"/>
<keyword evidence="1" id="KW-0732">Signal</keyword>